<feature type="transmembrane region" description="Helical" evidence="1">
    <location>
        <begin position="66"/>
        <end position="87"/>
    </location>
</feature>
<evidence type="ECO:0008006" key="4">
    <source>
        <dbReference type="Google" id="ProtNLM"/>
    </source>
</evidence>
<feature type="transmembrane region" description="Helical" evidence="1">
    <location>
        <begin position="36"/>
        <end position="59"/>
    </location>
</feature>
<dbReference type="EMBL" id="NIPV01000105">
    <property type="protein sequence ID" value="OWJ71873.1"/>
    <property type="molecule type" value="Genomic_DNA"/>
</dbReference>
<keyword evidence="3" id="KW-1185">Reference proteome</keyword>
<keyword evidence="1" id="KW-1133">Transmembrane helix</keyword>
<name>A0ABX3ZPH4_9RHOB</name>
<comment type="caution">
    <text evidence="2">The sequence shown here is derived from an EMBL/GenBank/DDBJ whole genome shotgun (WGS) entry which is preliminary data.</text>
</comment>
<proteinExistence type="predicted"/>
<dbReference type="RefSeq" id="WP_088239117.1">
    <property type="nucleotide sequence ID" value="NZ_NIPV01000105.1"/>
</dbReference>
<gene>
    <name evidence="2" type="ORF">CDV53_18405</name>
</gene>
<dbReference type="Proteomes" id="UP000214673">
    <property type="component" value="Unassembled WGS sequence"/>
</dbReference>
<evidence type="ECO:0000313" key="2">
    <source>
        <dbReference type="EMBL" id="OWJ71873.1"/>
    </source>
</evidence>
<evidence type="ECO:0000313" key="3">
    <source>
        <dbReference type="Proteomes" id="UP000214673"/>
    </source>
</evidence>
<accession>A0ABX3ZPH4</accession>
<reference evidence="2 3" key="1">
    <citation type="submission" date="2016-11" db="EMBL/GenBank/DDBJ databases">
        <title>Comparison of Traditional DNA-DNA Hybridization with In Silico Genomic Analysis.</title>
        <authorList>
            <person name="Nicholson A.C."/>
            <person name="Sammons S."/>
            <person name="Humrighouse B.W."/>
            <person name="Graziano J."/>
            <person name="Lasker B."/>
            <person name="Whitney A.M."/>
            <person name="Mcquiston J.R."/>
        </authorList>
    </citation>
    <scope>NUCLEOTIDE SEQUENCE [LARGE SCALE GENOMIC DNA]</scope>
    <source>
        <strain evidence="2 3">H1892</strain>
    </source>
</reference>
<sequence>MDELRHAADGKRGPHVLVMRKLKSLWRGELPLGEAFWTWAVTIGLAVNMSAVMLLLTLITLEAPEAFFLACTALSLPYNILAIVGVWRAANHYPGPDLHADLARGVSLTLLGLLSLL</sequence>
<organism evidence="2 3">
    <name type="scientific">Haematobacter missouriensis</name>
    <dbReference type="NCBI Taxonomy" id="366616"/>
    <lineage>
        <taxon>Bacteria</taxon>
        <taxon>Pseudomonadati</taxon>
        <taxon>Pseudomonadota</taxon>
        <taxon>Alphaproteobacteria</taxon>
        <taxon>Rhodobacterales</taxon>
        <taxon>Paracoccaceae</taxon>
        <taxon>Haematobacter</taxon>
    </lineage>
</organism>
<evidence type="ECO:0000256" key="1">
    <source>
        <dbReference type="SAM" id="Phobius"/>
    </source>
</evidence>
<protein>
    <recommendedName>
        <fullName evidence="4">GGDEF domain-containing protein</fullName>
    </recommendedName>
</protein>
<keyword evidence="1" id="KW-0812">Transmembrane</keyword>
<keyword evidence="1" id="KW-0472">Membrane</keyword>